<dbReference type="InterPro" id="IPR054488">
    <property type="entry name" value="ThcOx_dom2"/>
</dbReference>
<dbReference type="Pfam" id="PF00881">
    <property type="entry name" value="Nitroreductase"/>
    <property type="match status" value="1"/>
</dbReference>
<organism evidence="4 5">
    <name type="scientific">Syntrophomonas wolfei</name>
    <dbReference type="NCBI Taxonomy" id="863"/>
    <lineage>
        <taxon>Bacteria</taxon>
        <taxon>Bacillati</taxon>
        <taxon>Bacillota</taxon>
        <taxon>Clostridia</taxon>
        <taxon>Eubacteriales</taxon>
        <taxon>Syntrophomonadaceae</taxon>
        <taxon>Syntrophomonas</taxon>
    </lineage>
</organism>
<reference evidence="4 5" key="1">
    <citation type="journal article" date="2018" name="Nat. Biotechnol.">
        <title>A standardized bacterial taxonomy based on genome phylogeny substantially revises the tree of life.</title>
        <authorList>
            <person name="Parks D.H."/>
            <person name="Chuvochina M."/>
            <person name="Waite D.W."/>
            <person name="Rinke C."/>
            <person name="Skarshewski A."/>
            <person name="Chaumeil P.A."/>
            <person name="Hugenholtz P."/>
        </authorList>
    </citation>
    <scope>NUCLEOTIDE SEQUENCE [LARGE SCALE GENOMIC DNA]</scope>
    <source>
        <strain evidence="4">UBA10948</strain>
    </source>
</reference>
<dbReference type="PANTHER" id="PTHR43745:SF2">
    <property type="entry name" value="NITROREDUCTASE MJ1384-RELATED"/>
    <property type="match status" value="1"/>
</dbReference>
<dbReference type="PANTHER" id="PTHR43745">
    <property type="entry name" value="NITROREDUCTASE MJ1384-RELATED"/>
    <property type="match status" value="1"/>
</dbReference>
<evidence type="ECO:0000259" key="2">
    <source>
        <dbReference type="Pfam" id="PF18679"/>
    </source>
</evidence>
<feature type="domain" description="ThcOx helix turn helix" evidence="2">
    <location>
        <begin position="2"/>
        <end position="106"/>
    </location>
</feature>
<dbReference type="Pfam" id="PF22767">
    <property type="entry name" value="ThcOx"/>
    <property type="match status" value="1"/>
</dbReference>
<dbReference type="Proteomes" id="UP000263273">
    <property type="component" value="Unassembled WGS sequence"/>
</dbReference>
<sequence length="474" mass="53269">MGDNLILSFRPDLKIKEEAGKIYLQSPVRSLVCQRVSRGLRQSMKTLTAGGGSEDFLSELAFKEDGAGGLANFYYHLQQFIERGFISYNVMMEQEILAIYTPFSGAPLFNEKPFKQKRRYRLSRFTYSRRDGQEIILESPLANGRVVLTHWLAAAVLHLLAEACTAGEIRTQFPTLPKKSLQLFLELLLSAGMLEEVDDAGISPGEGDEVLQQWEFHDLLFHARSRLGSHEQPVGGTYRFRERIAPLPAVKNPMSSERIKLYRPDVEKLREDDYPFSLVLEERKSIRNYADKPISVQQLGEFLYRSARIKELIKANPPAGLLYEASNRPYPGGGAAYELEIYLAVNECEGLAGGLYHYDPWQHELEKLSTRTSEVEGLLKYCSAAAGLKELPPVSLHITARFQRVAWKYQSIAYSVIQKDVGALYQTLYLVATAMDLAPTAIGSGPAKLLCRMAGLNYLEESAVGEFILGNKRI</sequence>
<dbReference type="GO" id="GO:0016491">
    <property type="term" value="F:oxidoreductase activity"/>
    <property type="evidence" value="ECO:0007669"/>
    <property type="project" value="InterPro"/>
</dbReference>
<comment type="caution">
    <text evidence="4">The sequence shown here is derived from an EMBL/GenBank/DDBJ whole genome shotgun (WGS) entry which is preliminary data.</text>
</comment>
<dbReference type="EMBL" id="DNZF01000259">
    <property type="protein sequence ID" value="HBK54638.1"/>
    <property type="molecule type" value="Genomic_DNA"/>
</dbReference>
<evidence type="ECO:0000313" key="4">
    <source>
        <dbReference type="EMBL" id="HBK54638.1"/>
    </source>
</evidence>
<dbReference type="InterPro" id="IPR020051">
    <property type="entry name" value="SagB-type_dehydrogenase"/>
</dbReference>
<dbReference type="Pfam" id="PF18679">
    <property type="entry name" value="HTH_57"/>
    <property type="match status" value="1"/>
</dbReference>
<feature type="domain" description="Nitroreductase" evidence="1">
    <location>
        <begin position="281"/>
        <end position="463"/>
    </location>
</feature>
<dbReference type="SUPFAM" id="SSF55469">
    <property type="entry name" value="FMN-dependent nitroreductase-like"/>
    <property type="match status" value="1"/>
</dbReference>
<evidence type="ECO:0000259" key="3">
    <source>
        <dbReference type="Pfam" id="PF22767"/>
    </source>
</evidence>
<accession>A0A354YZ70</accession>
<dbReference type="CDD" id="cd02142">
    <property type="entry name" value="McbC_SagB-like_oxidoreductase"/>
    <property type="match status" value="1"/>
</dbReference>
<dbReference type="InterPro" id="IPR040776">
    <property type="entry name" value="ThcOx_HTH"/>
</dbReference>
<evidence type="ECO:0000259" key="1">
    <source>
        <dbReference type="Pfam" id="PF00881"/>
    </source>
</evidence>
<feature type="domain" description="Cyanobactin oxidase ThcOx second" evidence="3">
    <location>
        <begin position="120"/>
        <end position="230"/>
    </location>
</feature>
<name>A0A354YZ70_9FIRM</name>
<dbReference type="AlphaFoldDB" id="A0A354YZ70"/>
<dbReference type="InterPro" id="IPR052544">
    <property type="entry name" value="Bacteriocin_Proc_Enz"/>
</dbReference>
<dbReference type="InterPro" id="IPR000415">
    <property type="entry name" value="Nitroreductase-like"/>
</dbReference>
<dbReference type="InterPro" id="IPR029479">
    <property type="entry name" value="Nitroreductase"/>
</dbReference>
<protein>
    <submittedName>
        <fullName evidence="4">Dehydrogenase</fullName>
    </submittedName>
</protein>
<evidence type="ECO:0000313" key="5">
    <source>
        <dbReference type="Proteomes" id="UP000263273"/>
    </source>
</evidence>
<dbReference type="STRING" id="378794.GCA_001570625_01555"/>
<gene>
    <name evidence="4" type="ORF">DDZ44_11940</name>
</gene>
<dbReference type="NCBIfam" id="TIGR03605">
    <property type="entry name" value="antibiot_sagB"/>
    <property type="match status" value="1"/>
</dbReference>
<dbReference type="Gene3D" id="3.40.109.10">
    <property type="entry name" value="NADH Oxidase"/>
    <property type="match status" value="1"/>
</dbReference>
<proteinExistence type="predicted"/>